<evidence type="ECO:0000313" key="3">
    <source>
        <dbReference type="EMBL" id="APW59012.1"/>
    </source>
</evidence>
<accession>A0A1U7CJA3</accession>
<dbReference type="EMBL" id="CP019082">
    <property type="protein sequence ID" value="APW59012.1"/>
    <property type="molecule type" value="Genomic_DNA"/>
</dbReference>
<name>A0A1U7CJA3_9BACT</name>
<feature type="transmembrane region" description="Helical" evidence="1">
    <location>
        <begin position="350"/>
        <end position="367"/>
    </location>
</feature>
<keyword evidence="1" id="KW-0472">Membrane</keyword>
<feature type="domain" description="FHA" evidence="2">
    <location>
        <begin position="31"/>
        <end position="88"/>
    </location>
</feature>
<feature type="transmembrane region" description="Helical" evidence="1">
    <location>
        <begin position="446"/>
        <end position="469"/>
    </location>
</feature>
<feature type="transmembrane region" description="Helical" evidence="1">
    <location>
        <begin position="414"/>
        <end position="434"/>
    </location>
</feature>
<dbReference type="STRING" id="1387353.BSF38_00425"/>
<dbReference type="RefSeq" id="WP_076343245.1">
    <property type="nucleotide sequence ID" value="NZ_CP019082.1"/>
</dbReference>
<dbReference type="Gene3D" id="2.60.200.20">
    <property type="match status" value="1"/>
</dbReference>
<dbReference type="KEGG" id="pbor:BSF38_00425"/>
<dbReference type="InterPro" id="IPR008984">
    <property type="entry name" value="SMAD_FHA_dom_sf"/>
</dbReference>
<sequence length="481" mass="50849">MATTTTRKRWALEVVRGRDVGRRYALGAGETTIGNEQATTAHVDLGDQEGASPRRMSGRQACLVATAESLAVRDLESPGGTFVNRQRLLSGQERKLQPGDVIQVGGVQLLVQREPEGGEAVVAEPVRPKPPSTTPPNATYTFPGGAVCRTWDDFLTLAAQRWPLVRDELASGRLTEHLRRIQRTDLIPRHEPGQTPDEALDAWLGRLPSTRSSAPELDVHPETLVVRTGATGGVIRQSLRITNVGYRLLRSTIQIESSTPGGLRLSPDLNGKPLLTIDQSDIGVEIEVPEAATSTKLGTIVVASNGGTKRIEVRVERPMAVAFPDEPVDANIAGVSFGSRLASLPLERRFWLFPSVLISFRLLVGFADRLPLGLPPSGTGEPGLPATAVVMSALGFLIGAVLGSRGGDRLDVAASGFAGAAVGLLASALGFAAIRSVEGVVGSPLSAPMLLIVWGLLGAALAAASWVAFPRRNVVRKGDGS</sequence>
<dbReference type="Proteomes" id="UP000186309">
    <property type="component" value="Chromosome"/>
</dbReference>
<proteinExistence type="predicted"/>
<dbReference type="OrthoDB" id="281384at2"/>
<evidence type="ECO:0000256" key="1">
    <source>
        <dbReference type="SAM" id="Phobius"/>
    </source>
</evidence>
<dbReference type="Pfam" id="PF00498">
    <property type="entry name" value="FHA"/>
    <property type="match status" value="1"/>
</dbReference>
<dbReference type="SUPFAM" id="SSF49879">
    <property type="entry name" value="SMAD/FHA domain"/>
    <property type="match status" value="1"/>
</dbReference>
<gene>
    <name evidence="3" type="ORF">BSF38_00425</name>
</gene>
<dbReference type="InterPro" id="IPR000253">
    <property type="entry name" value="FHA_dom"/>
</dbReference>
<keyword evidence="1" id="KW-1133">Transmembrane helix</keyword>
<evidence type="ECO:0000259" key="2">
    <source>
        <dbReference type="PROSITE" id="PS50006"/>
    </source>
</evidence>
<evidence type="ECO:0000313" key="4">
    <source>
        <dbReference type="Proteomes" id="UP000186309"/>
    </source>
</evidence>
<dbReference type="CDD" id="cd00060">
    <property type="entry name" value="FHA"/>
    <property type="match status" value="1"/>
</dbReference>
<feature type="transmembrane region" description="Helical" evidence="1">
    <location>
        <begin position="383"/>
        <end position="402"/>
    </location>
</feature>
<dbReference type="AlphaFoldDB" id="A0A1U7CJA3"/>
<reference evidence="4" key="1">
    <citation type="submission" date="2016-12" db="EMBL/GenBank/DDBJ databases">
        <title>Comparative genomics of four Isosphaeraceae planctomycetes: a common pool of plasmids and glycoside hydrolase genes.</title>
        <authorList>
            <person name="Ivanova A."/>
        </authorList>
    </citation>
    <scope>NUCLEOTIDE SEQUENCE [LARGE SCALE GENOMIC DNA]</scope>
    <source>
        <strain evidence="4">PX4</strain>
    </source>
</reference>
<dbReference type="PROSITE" id="PS50006">
    <property type="entry name" value="FHA_DOMAIN"/>
    <property type="match status" value="1"/>
</dbReference>
<keyword evidence="1" id="KW-0812">Transmembrane</keyword>
<organism evidence="3 4">
    <name type="scientific">Paludisphaera borealis</name>
    <dbReference type="NCBI Taxonomy" id="1387353"/>
    <lineage>
        <taxon>Bacteria</taxon>
        <taxon>Pseudomonadati</taxon>
        <taxon>Planctomycetota</taxon>
        <taxon>Planctomycetia</taxon>
        <taxon>Isosphaerales</taxon>
        <taxon>Isosphaeraceae</taxon>
        <taxon>Paludisphaera</taxon>
    </lineage>
</organism>
<protein>
    <recommendedName>
        <fullName evidence="2">FHA domain-containing protein</fullName>
    </recommendedName>
</protein>
<keyword evidence="4" id="KW-1185">Reference proteome</keyword>